<dbReference type="STRING" id="28066.RF819_05695"/>
<dbReference type="OrthoDB" id="9157092at2"/>
<feature type="transmembrane region" description="Helical" evidence="1">
    <location>
        <begin position="44"/>
        <end position="64"/>
    </location>
</feature>
<protein>
    <recommendedName>
        <fullName evidence="4">Toxin CptA</fullName>
    </recommendedName>
</protein>
<dbReference type="Proteomes" id="UP000190750">
    <property type="component" value="Unassembled WGS sequence"/>
</dbReference>
<accession>A0A1T1AQK7</accession>
<dbReference type="RefSeq" id="WP_078364071.1">
    <property type="nucleotide sequence ID" value="NZ_MTJN01000002.1"/>
</dbReference>
<proteinExistence type="predicted"/>
<organism evidence="2 3">
    <name type="scientific">Rhodoferax fermentans</name>
    <dbReference type="NCBI Taxonomy" id="28066"/>
    <lineage>
        <taxon>Bacteria</taxon>
        <taxon>Pseudomonadati</taxon>
        <taxon>Pseudomonadota</taxon>
        <taxon>Betaproteobacteria</taxon>
        <taxon>Burkholderiales</taxon>
        <taxon>Comamonadaceae</taxon>
        <taxon>Rhodoferax</taxon>
    </lineage>
</organism>
<sequence length="151" mass="16721">MHSAPAVSYPVGRSSFYGAVLAGLHGLGACVLMAWAVNTDTPRLGHLLGGLLWLSSLVLALWSWRHTPSGTLTWDGQQWIWTLGDLSHPVTLRVTLDLQHLILMQLRAQDAPTQWVWLERSAAPVRWRACRRAVFARQPAQPAADADWVAP</sequence>
<name>A0A1T1AQK7_RHOFE</name>
<feature type="transmembrane region" description="Helical" evidence="1">
    <location>
        <begin position="16"/>
        <end position="37"/>
    </location>
</feature>
<gene>
    <name evidence="2" type="ORF">RF819_05695</name>
</gene>
<keyword evidence="1" id="KW-0812">Transmembrane</keyword>
<reference evidence="2 3" key="1">
    <citation type="submission" date="2017-01" db="EMBL/GenBank/DDBJ databases">
        <title>Genome sequencing of Rhodoferax fermentans JCM 7819.</title>
        <authorList>
            <person name="Kim Y.J."/>
            <person name="Farh M.E.-A."/>
            <person name="Yang D.-C."/>
        </authorList>
    </citation>
    <scope>NUCLEOTIDE SEQUENCE [LARGE SCALE GENOMIC DNA]</scope>
    <source>
        <strain evidence="2 3">JCM 7819</strain>
    </source>
</reference>
<evidence type="ECO:0000256" key="1">
    <source>
        <dbReference type="SAM" id="Phobius"/>
    </source>
</evidence>
<keyword evidence="3" id="KW-1185">Reference proteome</keyword>
<evidence type="ECO:0008006" key="4">
    <source>
        <dbReference type="Google" id="ProtNLM"/>
    </source>
</evidence>
<keyword evidence="1" id="KW-0472">Membrane</keyword>
<keyword evidence="1" id="KW-1133">Transmembrane helix</keyword>
<evidence type="ECO:0000313" key="3">
    <source>
        <dbReference type="Proteomes" id="UP000190750"/>
    </source>
</evidence>
<comment type="caution">
    <text evidence="2">The sequence shown here is derived from an EMBL/GenBank/DDBJ whole genome shotgun (WGS) entry which is preliminary data.</text>
</comment>
<evidence type="ECO:0000313" key="2">
    <source>
        <dbReference type="EMBL" id="OOV06285.1"/>
    </source>
</evidence>
<dbReference type="AlphaFoldDB" id="A0A1T1AQK7"/>
<dbReference type="EMBL" id="MTJN01000002">
    <property type="protein sequence ID" value="OOV06285.1"/>
    <property type="molecule type" value="Genomic_DNA"/>
</dbReference>